<protein>
    <recommendedName>
        <fullName evidence="1">CMP/dCMP-type deaminase domain-containing protein</fullName>
    </recommendedName>
</protein>
<dbReference type="AlphaFoldDB" id="A0A2C5X905"/>
<dbReference type="InterPro" id="IPR002125">
    <property type="entry name" value="CMP_dCMP_dom"/>
</dbReference>
<dbReference type="InterPro" id="IPR016193">
    <property type="entry name" value="Cytidine_deaminase-like"/>
</dbReference>
<reference evidence="2 3" key="1">
    <citation type="submission" date="2017-06" db="EMBL/GenBank/DDBJ databases">
        <title>Ant-infecting Ophiocordyceps genomes reveal a high diversity of potential behavioral manipulation genes and a possible major role for enterotoxins.</title>
        <authorList>
            <person name="De Bekker C."/>
            <person name="Evans H.C."/>
            <person name="Brachmann A."/>
            <person name="Hughes D.P."/>
        </authorList>
    </citation>
    <scope>NUCLEOTIDE SEQUENCE [LARGE SCALE GENOMIC DNA]</scope>
    <source>
        <strain evidence="2 3">Map64</strain>
    </source>
</reference>
<keyword evidence="3" id="KW-1185">Reference proteome</keyword>
<proteinExistence type="predicted"/>
<feature type="domain" description="CMP/dCMP-type deaminase" evidence="1">
    <location>
        <begin position="2"/>
        <end position="125"/>
    </location>
</feature>
<evidence type="ECO:0000259" key="1">
    <source>
        <dbReference type="PROSITE" id="PS51747"/>
    </source>
</evidence>
<dbReference type="Pfam" id="PF00383">
    <property type="entry name" value="dCMP_cyt_deam_1"/>
    <property type="match status" value="1"/>
</dbReference>
<gene>
    <name evidence="2" type="ORF">CDD81_7383</name>
</gene>
<sequence>MKSSSSLVFALLAAIEESILPITRKAVLSGNPVFGAAVISRKDLAVLTAANNNATLSPILHGEVNCIERFFTETFPDAATRPQPGRDAIFLATHEPCSLCLSALAWSGFDEFYYLFTYEENRRVFGFPGRDVGIIRDVFHLGDKTVSDENMYSRENAFFKGRALADMVNGIEDEEQREKARGEMERIKGLYEPVHREWKRVTGQ</sequence>
<dbReference type="GO" id="GO:0006139">
    <property type="term" value="P:nucleobase-containing compound metabolic process"/>
    <property type="evidence" value="ECO:0007669"/>
    <property type="project" value="UniProtKB-ARBA"/>
</dbReference>
<organism evidence="2 3">
    <name type="scientific">Ophiocordyceps australis</name>
    <dbReference type="NCBI Taxonomy" id="1399860"/>
    <lineage>
        <taxon>Eukaryota</taxon>
        <taxon>Fungi</taxon>
        <taxon>Dikarya</taxon>
        <taxon>Ascomycota</taxon>
        <taxon>Pezizomycotina</taxon>
        <taxon>Sordariomycetes</taxon>
        <taxon>Hypocreomycetidae</taxon>
        <taxon>Hypocreales</taxon>
        <taxon>Ophiocordycipitaceae</taxon>
        <taxon>Ophiocordyceps</taxon>
    </lineage>
</organism>
<evidence type="ECO:0000313" key="3">
    <source>
        <dbReference type="Proteomes" id="UP000226192"/>
    </source>
</evidence>
<name>A0A2C5X905_9HYPO</name>
<evidence type="ECO:0000313" key="2">
    <source>
        <dbReference type="EMBL" id="PHH62189.1"/>
    </source>
</evidence>
<dbReference type="Gene3D" id="3.40.140.10">
    <property type="entry name" value="Cytidine Deaminase, domain 2"/>
    <property type="match status" value="1"/>
</dbReference>
<dbReference type="PROSITE" id="PS51747">
    <property type="entry name" value="CYT_DCMP_DEAMINASES_2"/>
    <property type="match status" value="1"/>
</dbReference>
<dbReference type="Proteomes" id="UP000226192">
    <property type="component" value="Unassembled WGS sequence"/>
</dbReference>
<dbReference type="GO" id="GO:0003824">
    <property type="term" value="F:catalytic activity"/>
    <property type="evidence" value="ECO:0007669"/>
    <property type="project" value="InterPro"/>
</dbReference>
<dbReference type="STRING" id="1399860.A0A2C5X905"/>
<accession>A0A2C5X905</accession>
<comment type="caution">
    <text evidence="2">The sequence shown here is derived from an EMBL/GenBank/DDBJ whole genome shotgun (WGS) entry which is preliminary data.</text>
</comment>
<dbReference type="OrthoDB" id="9980836at2759"/>
<dbReference type="EMBL" id="NJET01000079">
    <property type="protein sequence ID" value="PHH62189.1"/>
    <property type="molecule type" value="Genomic_DNA"/>
</dbReference>
<dbReference type="SUPFAM" id="SSF53927">
    <property type="entry name" value="Cytidine deaminase-like"/>
    <property type="match status" value="1"/>
</dbReference>